<comment type="caution">
    <text evidence="2">The sequence shown here is derived from an EMBL/GenBank/DDBJ whole genome shotgun (WGS) entry which is preliminary data.</text>
</comment>
<feature type="transmembrane region" description="Helical" evidence="1">
    <location>
        <begin position="400"/>
        <end position="418"/>
    </location>
</feature>
<sequence length="476" mass="53119">MTELRILAPVVVDYYAVPGASLRDPMAYAGFWAEQQSALDELLVELAPEAPTEGTAGRPIVVLEHTRPANSLNLYRTISDYGAERTPHVLTGTLRPAHLPGEFAGVTDVLHTGVSEISFRLYDHGLMLVELLADVEPALATPADELPARLDELQDQAVAMGERVAREVVSRYLDPMLALFRRADREDQILAAATGQDDPVTAEFGEALWVTRSLILDPACPNAETMVRHWVKDVVSAADDRLPADRLLDGEIHHLVRWLNYLFLDRHGAGGRMLPGDPFQDQWDALRHAQVFYGMLDRIDTRLSKILADSAAATSRWELDQLKDKLIGLSQRAELIIMERQDLSKYLKRSVRVEMDAILDFWDYETLLEQPVRFKIETCDRRLAELAARRTARSAMFTDLILLGIAMTSILGTALAVTDFGRSIASDPDMAVYDLGRSSAVEWFASQSADTILIASGMLSILLVIVYLFFRRDSRS</sequence>
<dbReference type="EMBL" id="JACHJW010000001">
    <property type="protein sequence ID" value="MBB4957063.1"/>
    <property type="molecule type" value="Genomic_DNA"/>
</dbReference>
<name>A0A7W7WNB7_9ACTN</name>
<evidence type="ECO:0008006" key="4">
    <source>
        <dbReference type="Google" id="ProtNLM"/>
    </source>
</evidence>
<keyword evidence="1" id="KW-0812">Transmembrane</keyword>
<reference evidence="2 3" key="1">
    <citation type="submission" date="2020-08" db="EMBL/GenBank/DDBJ databases">
        <title>Sequencing the genomes of 1000 actinobacteria strains.</title>
        <authorList>
            <person name="Klenk H.-P."/>
        </authorList>
    </citation>
    <scope>NUCLEOTIDE SEQUENCE [LARGE SCALE GENOMIC DNA]</scope>
    <source>
        <strain evidence="2 3">DSM 45886</strain>
    </source>
</reference>
<dbReference type="RefSeq" id="WP_184532836.1">
    <property type="nucleotide sequence ID" value="NZ_JACHJW010000001.1"/>
</dbReference>
<organism evidence="2 3">
    <name type="scientific">Micromonospora polyrhachis</name>
    <dbReference type="NCBI Taxonomy" id="1282883"/>
    <lineage>
        <taxon>Bacteria</taxon>
        <taxon>Bacillati</taxon>
        <taxon>Actinomycetota</taxon>
        <taxon>Actinomycetes</taxon>
        <taxon>Micromonosporales</taxon>
        <taxon>Micromonosporaceae</taxon>
        <taxon>Micromonospora</taxon>
    </lineage>
</organism>
<evidence type="ECO:0000313" key="3">
    <source>
        <dbReference type="Proteomes" id="UP000578819"/>
    </source>
</evidence>
<accession>A0A7W7WNB7</accession>
<gene>
    <name evidence="2" type="ORF">FHR38_000796</name>
</gene>
<evidence type="ECO:0000313" key="2">
    <source>
        <dbReference type="EMBL" id="MBB4957063.1"/>
    </source>
</evidence>
<keyword evidence="3" id="KW-1185">Reference proteome</keyword>
<dbReference type="AlphaFoldDB" id="A0A7W7WNB7"/>
<protein>
    <recommendedName>
        <fullName evidence="4">CorA-like Mg2+ transporter protein</fullName>
    </recommendedName>
</protein>
<evidence type="ECO:0000256" key="1">
    <source>
        <dbReference type="SAM" id="Phobius"/>
    </source>
</evidence>
<proteinExistence type="predicted"/>
<keyword evidence="1" id="KW-1133">Transmembrane helix</keyword>
<dbReference type="Proteomes" id="UP000578819">
    <property type="component" value="Unassembled WGS sequence"/>
</dbReference>
<keyword evidence="1" id="KW-0472">Membrane</keyword>
<feature type="transmembrane region" description="Helical" evidence="1">
    <location>
        <begin position="452"/>
        <end position="470"/>
    </location>
</feature>